<name>A0AAT9V656_9CAUD</name>
<dbReference type="EMBL" id="OQ790080">
    <property type="protein sequence ID" value="WJE88596.1"/>
    <property type="molecule type" value="Genomic_DNA"/>
</dbReference>
<keyword evidence="2" id="KW-1185">Reference proteome</keyword>
<dbReference type="Proteomes" id="UP001654237">
    <property type="component" value="Segment"/>
</dbReference>
<reference evidence="1 2" key="1">
    <citation type="journal article" date="2024" name="Can. J. Microbiol.">
        <title>Biological and genomic characteristics of three novel bacteriophages and a phage-plasmid of Klebsiella pneumoniae.</title>
        <authorList>
            <person name="Uskudar-Guclu A."/>
            <person name="Unlu S."/>
            <person name="Salih-Dogan H."/>
            <person name="Yalcin S."/>
            <person name="Basustaoglu A."/>
        </authorList>
    </citation>
    <scope>NUCLEOTIDE SEQUENCE [LARGE SCALE GENOMIC DNA]</scope>
</reference>
<evidence type="ECO:0000313" key="1">
    <source>
        <dbReference type="EMBL" id="WJE88596.1"/>
    </source>
</evidence>
<protein>
    <submittedName>
        <fullName evidence="1">Uncharacterized protein</fullName>
    </submittedName>
</protein>
<accession>A0AAT9V656</accession>
<organism evidence="1 2">
    <name type="scientific">Klebsiella phage Kpn17</name>
    <dbReference type="NCBI Taxonomy" id="3044025"/>
    <lineage>
        <taxon>Viruses</taxon>
        <taxon>Duplodnaviria</taxon>
        <taxon>Heunggongvirae</taxon>
        <taxon>Uroviricota</taxon>
        <taxon>Caudoviricetes</taxon>
        <taxon>Autographivirales</taxon>
        <taxon>Autotranscriptaviridae</taxon>
        <taxon>Studiervirinae</taxon>
        <taxon>Przondovirus</taxon>
        <taxon>Przondovirus Kpn17</taxon>
    </lineage>
</organism>
<evidence type="ECO:0000313" key="2">
    <source>
        <dbReference type="Proteomes" id="UP001654237"/>
    </source>
</evidence>
<proteinExistence type="predicted"/>
<sequence>MHISQFKLLVIPGTLSVTLSNLGYPSLPSV</sequence>